<evidence type="ECO:0000256" key="2">
    <source>
        <dbReference type="ARBA" id="ARBA00022475"/>
    </source>
</evidence>
<gene>
    <name evidence="8" type="ORF">F9U64_02060</name>
</gene>
<evidence type="ECO:0000256" key="1">
    <source>
        <dbReference type="ARBA" id="ARBA00004651"/>
    </source>
</evidence>
<dbReference type="EMBL" id="WEID01000006">
    <property type="protein sequence ID" value="KAB8139195.1"/>
    <property type="molecule type" value="Genomic_DNA"/>
</dbReference>
<sequence length="222" mass="25115">MLTYNISNIENIDIDQMKELFEANDFDKLVTFLLRSYESLGPVPGLLLPFLEAFLPFLPLVVFVITNAAAYGLLEGFLLSWIGASAGAIVVFLIVRHFKNVRLFRWIRKNKQVLKVMNWLERHGFGPLFLLLCFPFSPSAVINLVAALSKVNLYQFSLAVLLGKAVMIFTVSYIGDSIASFAKNPVKSIIVGIGIVVLWLAGKYMEKRLHKRAEKKNLEYRD</sequence>
<feature type="transmembrane region" description="Helical" evidence="6">
    <location>
        <begin position="186"/>
        <end position="205"/>
    </location>
</feature>
<dbReference type="GO" id="GO:0005886">
    <property type="term" value="C:plasma membrane"/>
    <property type="evidence" value="ECO:0007669"/>
    <property type="project" value="UniProtKB-SubCell"/>
</dbReference>
<dbReference type="Proteomes" id="UP000480246">
    <property type="component" value="Unassembled WGS sequence"/>
</dbReference>
<name>A0A7C8L0Y2_9BACI</name>
<comment type="subcellular location">
    <subcellularLocation>
        <location evidence="1 6">Cell membrane</location>
        <topology evidence="1 6">Multi-pass membrane protein</topology>
    </subcellularLocation>
</comment>
<evidence type="ECO:0000313" key="8">
    <source>
        <dbReference type="EMBL" id="KAB8139195.1"/>
    </source>
</evidence>
<dbReference type="PANTHER" id="PTHR12677">
    <property type="entry name" value="GOLGI APPARATUS MEMBRANE PROTEIN TVP38-RELATED"/>
    <property type="match status" value="1"/>
</dbReference>
<evidence type="ECO:0000256" key="4">
    <source>
        <dbReference type="ARBA" id="ARBA00022989"/>
    </source>
</evidence>
<dbReference type="RefSeq" id="WP_153401163.1">
    <property type="nucleotide sequence ID" value="NZ_ML762424.1"/>
</dbReference>
<feature type="transmembrane region" description="Helical" evidence="6">
    <location>
        <begin position="77"/>
        <end position="95"/>
    </location>
</feature>
<keyword evidence="3 6" id="KW-0812">Transmembrane</keyword>
<feature type="transmembrane region" description="Helical" evidence="6">
    <location>
        <begin position="46"/>
        <end position="65"/>
    </location>
</feature>
<dbReference type="InterPro" id="IPR032816">
    <property type="entry name" value="VTT_dom"/>
</dbReference>
<keyword evidence="9" id="KW-1185">Reference proteome</keyword>
<feature type="domain" description="VTT" evidence="7">
    <location>
        <begin position="58"/>
        <end position="176"/>
    </location>
</feature>
<dbReference type="InterPro" id="IPR015414">
    <property type="entry name" value="TMEM64"/>
</dbReference>
<evidence type="ECO:0000313" key="9">
    <source>
        <dbReference type="Proteomes" id="UP000480246"/>
    </source>
</evidence>
<reference evidence="8 9" key="1">
    <citation type="submission" date="2019-10" db="EMBL/GenBank/DDBJ databases">
        <title>Gracilibacillus sp. nov. isolated from rice seeds.</title>
        <authorList>
            <person name="He S."/>
        </authorList>
    </citation>
    <scope>NUCLEOTIDE SEQUENCE [LARGE SCALE GENOMIC DNA]</scope>
    <source>
        <strain evidence="8 9">TD8</strain>
    </source>
</reference>
<evidence type="ECO:0000256" key="6">
    <source>
        <dbReference type="RuleBase" id="RU366058"/>
    </source>
</evidence>
<keyword evidence="4 6" id="KW-1133">Transmembrane helix</keyword>
<keyword evidence="2 6" id="KW-1003">Cell membrane</keyword>
<protein>
    <recommendedName>
        <fullName evidence="6">TVP38/TMEM64 family membrane protein</fullName>
    </recommendedName>
</protein>
<keyword evidence="5 6" id="KW-0472">Membrane</keyword>
<comment type="caution">
    <text evidence="8">The sequence shown here is derived from an EMBL/GenBank/DDBJ whole genome shotgun (WGS) entry which is preliminary data.</text>
</comment>
<dbReference type="Pfam" id="PF09335">
    <property type="entry name" value="VTT_dom"/>
    <property type="match status" value="1"/>
</dbReference>
<dbReference type="PANTHER" id="PTHR12677:SF55">
    <property type="entry name" value="UNDECAPRENYL PHOSPHATE TRANSPORTER SAOUHSC_00901-RELATED"/>
    <property type="match status" value="1"/>
</dbReference>
<evidence type="ECO:0000256" key="5">
    <source>
        <dbReference type="ARBA" id="ARBA00023136"/>
    </source>
</evidence>
<dbReference type="OrthoDB" id="1651121at2"/>
<dbReference type="AlphaFoldDB" id="A0A7C8L0Y2"/>
<evidence type="ECO:0000259" key="7">
    <source>
        <dbReference type="Pfam" id="PF09335"/>
    </source>
</evidence>
<organism evidence="8 9">
    <name type="scientific">Gracilibacillus oryzae</name>
    <dbReference type="NCBI Taxonomy" id="1672701"/>
    <lineage>
        <taxon>Bacteria</taxon>
        <taxon>Bacillati</taxon>
        <taxon>Bacillota</taxon>
        <taxon>Bacilli</taxon>
        <taxon>Bacillales</taxon>
        <taxon>Bacillaceae</taxon>
        <taxon>Gracilibacillus</taxon>
    </lineage>
</organism>
<accession>A0A7C8L0Y2</accession>
<evidence type="ECO:0000256" key="3">
    <source>
        <dbReference type="ARBA" id="ARBA00022692"/>
    </source>
</evidence>
<feature type="transmembrane region" description="Helical" evidence="6">
    <location>
        <begin position="125"/>
        <end position="146"/>
    </location>
</feature>
<proteinExistence type="inferred from homology"/>
<feature type="transmembrane region" description="Helical" evidence="6">
    <location>
        <begin position="153"/>
        <end position="174"/>
    </location>
</feature>
<comment type="similarity">
    <text evidence="6">Belongs to the TVP38/TMEM64 family.</text>
</comment>